<dbReference type="PANTHER" id="PTHR19879:SF1">
    <property type="entry name" value="CANNONBALL-RELATED"/>
    <property type="match status" value="1"/>
</dbReference>
<gene>
    <name evidence="5" type="ORF">BASA50_009078</name>
</gene>
<name>A0ABQ8F2U2_9FUNG</name>
<dbReference type="InterPro" id="IPR001680">
    <property type="entry name" value="WD40_rpt"/>
</dbReference>
<dbReference type="Proteomes" id="UP001648503">
    <property type="component" value="Unassembled WGS sequence"/>
</dbReference>
<dbReference type="InterPro" id="IPR036322">
    <property type="entry name" value="WD40_repeat_dom_sf"/>
</dbReference>
<sequence>MESGLRRLRVRAVAEGLPLQGLEEARPWRMNLLAVSDNDPHLLFIALHDYIHCYQTLHGQHQPQLHLMHVLRTHTGSPINAIRIGKLGSEEVLISVDDIGQIRVYFTENLHRAPVPMSTGVSTWGCATYGPGRLLAVSSNAHTIRIWDMSAHVSNTPVVLTPDLSSHNMQSEEQLAQASSDIDTIFENNEVNNLDHIDEFGHALGEGVTSRELLGHGHNVPCIDFTPNGQYLISCSIDETCRIWDVMTGACIIRKQIGSAWNWTCKSIETRDIKSLHFTDRVWSEPPGSSFNPFTNHTPSYQEAEPFLSRLYQALVNGGHRVLSVDDSPSFPDGQRTSFIPRRDVPTSTNDTSDRTEQMERSDQVASQFDSDEGEGEEGGGSEGEATLWEARAQQWRAELQNGISVNDRQLVDEVTVAPGFTASEAWDIQNYSQGILRGVMDVPLGAALHAVADVQRRSLARAHERLALVFAGLDDSGSDEREDSDDIDSSSRPHMASTEQSRSQINGETDDGDNEWEDTSFETSSIESIDVAIGSRLVQTAISTEIPESPPIRASQSVLSNSRNVAAEVHDGTIEGFGSFPRAISSASSVSPRATAFKRRRIVESEQLTGPIQSETALPALLPQFMILYTTTDDLLLLNGQTLAVECRVPKILAGWHLQQAYRGLERLSMCEWIPELSMAVVASQRGKLALIRLLRTKGDCRVSKFTMRLECWLPIQTESLAPLLGVSVSRQVSKIDASLSFFRVYIVTYENKLYVYEVSTESDLPIISHVCL</sequence>
<dbReference type="SUPFAM" id="SSF50978">
    <property type="entry name" value="WD40 repeat-like"/>
    <property type="match status" value="1"/>
</dbReference>
<dbReference type="Gene3D" id="2.130.10.10">
    <property type="entry name" value="YVTN repeat-like/Quinoprotein amine dehydrogenase"/>
    <property type="match status" value="2"/>
</dbReference>
<dbReference type="Pfam" id="PF00400">
    <property type="entry name" value="WD40"/>
    <property type="match status" value="1"/>
</dbReference>
<feature type="compositionally biased region" description="Acidic residues" evidence="4">
    <location>
        <begin position="477"/>
        <end position="489"/>
    </location>
</feature>
<dbReference type="SMART" id="SM00320">
    <property type="entry name" value="WD40"/>
    <property type="match status" value="3"/>
</dbReference>
<dbReference type="EMBL" id="JAFCIX010000418">
    <property type="protein sequence ID" value="KAH6591078.1"/>
    <property type="molecule type" value="Genomic_DNA"/>
</dbReference>
<proteinExistence type="predicted"/>
<evidence type="ECO:0008006" key="7">
    <source>
        <dbReference type="Google" id="ProtNLM"/>
    </source>
</evidence>
<dbReference type="PROSITE" id="PS50294">
    <property type="entry name" value="WD_REPEATS_REGION"/>
    <property type="match status" value="1"/>
</dbReference>
<dbReference type="Pfam" id="PF08728">
    <property type="entry name" value="CRT10"/>
    <property type="match status" value="1"/>
</dbReference>
<keyword evidence="6" id="KW-1185">Reference proteome</keyword>
<feature type="compositionally biased region" description="Basic and acidic residues" evidence="4">
    <location>
        <begin position="352"/>
        <end position="363"/>
    </location>
</feature>
<evidence type="ECO:0000256" key="1">
    <source>
        <dbReference type="ARBA" id="ARBA00022574"/>
    </source>
</evidence>
<feature type="region of interest" description="Disordered" evidence="4">
    <location>
        <begin position="476"/>
        <end position="522"/>
    </location>
</feature>
<feature type="compositionally biased region" description="Acidic residues" evidence="4">
    <location>
        <begin position="370"/>
        <end position="380"/>
    </location>
</feature>
<evidence type="ECO:0000256" key="2">
    <source>
        <dbReference type="ARBA" id="ARBA00022737"/>
    </source>
</evidence>
<feature type="compositionally biased region" description="Acidic residues" evidence="4">
    <location>
        <begin position="509"/>
        <end position="521"/>
    </location>
</feature>
<feature type="repeat" description="WD" evidence="3">
    <location>
        <begin position="213"/>
        <end position="254"/>
    </location>
</feature>
<keyword evidence="2" id="KW-0677">Repeat</keyword>
<dbReference type="PANTHER" id="PTHR19879">
    <property type="entry name" value="TRANSCRIPTION INITIATION FACTOR TFIID"/>
    <property type="match status" value="1"/>
</dbReference>
<evidence type="ECO:0000256" key="3">
    <source>
        <dbReference type="PROSITE-ProRule" id="PRU00221"/>
    </source>
</evidence>
<accession>A0ABQ8F2U2</accession>
<dbReference type="InterPro" id="IPR015943">
    <property type="entry name" value="WD40/YVTN_repeat-like_dom_sf"/>
</dbReference>
<evidence type="ECO:0000313" key="5">
    <source>
        <dbReference type="EMBL" id="KAH6591078.1"/>
    </source>
</evidence>
<dbReference type="PROSITE" id="PS50082">
    <property type="entry name" value="WD_REPEATS_2"/>
    <property type="match status" value="1"/>
</dbReference>
<protein>
    <recommendedName>
        <fullName evidence="7">DUF2415 domain-containing protein</fullName>
    </recommendedName>
</protein>
<comment type="caution">
    <text evidence="5">The sequence shown here is derived from an EMBL/GenBank/DDBJ whole genome shotgun (WGS) entry which is preliminary data.</text>
</comment>
<organism evidence="5 6">
    <name type="scientific">Batrachochytrium salamandrivorans</name>
    <dbReference type="NCBI Taxonomy" id="1357716"/>
    <lineage>
        <taxon>Eukaryota</taxon>
        <taxon>Fungi</taxon>
        <taxon>Fungi incertae sedis</taxon>
        <taxon>Chytridiomycota</taxon>
        <taxon>Chytridiomycota incertae sedis</taxon>
        <taxon>Chytridiomycetes</taxon>
        <taxon>Rhizophydiales</taxon>
        <taxon>Rhizophydiales incertae sedis</taxon>
        <taxon>Batrachochytrium</taxon>
    </lineage>
</organism>
<reference evidence="5 6" key="1">
    <citation type="submission" date="2021-02" db="EMBL/GenBank/DDBJ databases">
        <title>Variation within the Batrachochytrium salamandrivorans European outbreak.</title>
        <authorList>
            <person name="Kelly M."/>
            <person name="Pasmans F."/>
            <person name="Shea T.P."/>
            <person name="Munoz J.F."/>
            <person name="Carranza S."/>
            <person name="Cuomo C.A."/>
            <person name="Martel A."/>
        </authorList>
    </citation>
    <scope>NUCLEOTIDE SEQUENCE [LARGE SCALE GENOMIC DNA]</scope>
    <source>
        <strain evidence="5 6">AMFP18/2</strain>
    </source>
</reference>
<evidence type="ECO:0000256" key="4">
    <source>
        <dbReference type="SAM" id="MobiDB-lite"/>
    </source>
</evidence>
<dbReference type="InterPro" id="IPR019775">
    <property type="entry name" value="WD40_repeat_CS"/>
</dbReference>
<evidence type="ECO:0000313" key="6">
    <source>
        <dbReference type="Proteomes" id="UP001648503"/>
    </source>
</evidence>
<dbReference type="InterPro" id="IPR014839">
    <property type="entry name" value="Crt10"/>
</dbReference>
<dbReference type="PROSITE" id="PS00678">
    <property type="entry name" value="WD_REPEATS_1"/>
    <property type="match status" value="1"/>
</dbReference>
<keyword evidence="1 3" id="KW-0853">WD repeat</keyword>
<feature type="compositionally biased region" description="Polar residues" evidence="4">
    <location>
        <begin position="498"/>
        <end position="508"/>
    </location>
</feature>
<feature type="region of interest" description="Disordered" evidence="4">
    <location>
        <begin position="323"/>
        <end position="384"/>
    </location>
</feature>